<reference evidence="2" key="1">
    <citation type="journal article" date="2019" name="Sci. Rep.">
        <title>Draft genome of Tanacetum cinerariifolium, the natural source of mosquito coil.</title>
        <authorList>
            <person name="Yamashiro T."/>
            <person name="Shiraishi A."/>
            <person name="Satake H."/>
            <person name="Nakayama K."/>
        </authorList>
    </citation>
    <scope>NUCLEOTIDE SEQUENCE</scope>
</reference>
<feature type="region of interest" description="Disordered" evidence="1">
    <location>
        <begin position="177"/>
        <end position="214"/>
    </location>
</feature>
<organism evidence="2">
    <name type="scientific">Tanacetum cinerariifolium</name>
    <name type="common">Dalmatian daisy</name>
    <name type="synonym">Chrysanthemum cinerariifolium</name>
    <dbReference type="NCBI Taxonomy" id="118510"/>
    <lineage>
        <taxon>Eukaryota</taxon>
        <taxon>Viridiplantae</taxon>
        <taxon>Streptophyta</taxon>
        <taxon>Embryophyta</taxon>
        <taxon>Tracheophyta</taxon>
        <taxon>Spermatophyta</taxon>
        <taxon>Magnoliopsida</taxon>
        <taxon>eudicotyledons</taxon>
        <taxon>Gunneridae</taxon>
        <taxon>Pentapetalae</taxon>
        <taxon>asterids</taxon>
        <taxon>campanulids</taxon>
        <taxon>Asterales</taxon>
        <taxon>Asteraceae</taxon>
        <taxon>Asteroideae</taxon>
        <taxon>Anthemideae</taxon>
        <taxon>Anthemidinae</taxon>
        <taxon>Tanacetum</taxon>
    </lineage>
</organism>
<evidence type="ECO:0000256" key="1">
    <source>
        <dbReference type="SAM" id="MobiDB-lite"/>
    </source>
</evidence>
<name>A0A699GTT1_TANCI</name>
<evidence type="ECO:0000313" key="2">
    <source>
        <dbReference type="EMBL" id="GEW26355.1"/>
    </source>
</evidence>
<dbReference type="EMBL" id="BKCJ010051336">
    <property type="protein sequence ID" value="GEW26355.1"/>
    <property type="molecule type" value="Genomic_DNA"/>
</dbReference>
<sequence>MKVFFELETSSTSDWNGYQVFEPEVKEMLSSNLSTQNMAFMSSSNNNNTNEAVNTAQAVNTANEIHPDDLKEMDLKRQMAMLTMRTRRFLKNTERKLNLNRNEIVSFDKIKVEYFNYHKRGHFARECRVPRAQDNRNRKSTRRNVPVETTNSLALVSCDGLGGYDWSDQAENGPNYALMAYSTSSSDYEESDDEDESVPQPKMEEKTVKPSVAK</sequence>
<comment type="caution">
    <text evidence="2">The sequence shown here is derived from an EMBL/GenBank/DDBJ whole genome shotgun (WGS) entry which is preliminary data.</text>
</comment>
<gene>
    <name evidence="2" type="ORF">Tci_198331</name>
</gene>
<accession>A0A699GTT1</accession>
<protein>
    <submittedName>
        <fullName evidence="2">Uncharacterized protein</fullName>
    </submittedName>
</protein>
<dbReference type="AlphaFoldDB" id="A0A699GTT1"/>
<feature type="compositionally biased region" description="Acidic residues" evidence="1">
    <location>
        <begin position="187"/>
        <end position="197"/>
    </location>
</feature>
<proteinExistence type="predicted"/>
<feature type="non-terminal residue" evidence="2">
    <location>
        <position position="214"/>
    </location>
</feature>